<evidence type="ECO:0000313" key="2">
    <source>
        <dbReference type="EMBL" id="BBZ78746.1"/>
    </source>
</evidence>
<protein>
    <submittedName>
        <fullName evidence="2">Uncharacterized protein</fullName>
    </submittedName>
</protein>
<keyword evidence="1" id="KW-0732">Signal</keyword>
<sequence>MRKLSSLVICTIAAAGIGLTAAPVASAGCQGLWTPWGGGQRCDSPIDPNGFFQRCDSGGAFGFATPPMCYQVDANNLGNNAPWIAP</sequence>
<evidence type="ECO:0000256" key="1">
    <source>
        <dbReference type="SAM" id="SignalP"/>
    </source>
</evidence>
<organism evidence="2 3">
    <name type="scientific">Mycolicibacterium anyangense</name>
    <dbReference type="NCBI Taxonomy" id="1431246"/>
    <lineage>
        <taxon>Bacteria</taxon>
        <taxon>Bacillati</taxon>
        <taxon>Actinomycetota</taxon>
        <taxon>Actinomycetes</taxon>
        <taxon>Mycobacteriales</taxon>
        <taxon>Mycobacteriaceae</taxon>
        <taxon>Mycolicibacterium</taxon>
    </lineage>
</organism>
<accession>A0A6N4W9U5</accession>
<reference evidence="2 3" key="1">
    <citation type="journal article" date="2019" name="Emerg. Microbes Infect.">
        <title>Comprehensive subspecies identification of 175 nontuberculous mycobacteria species based on 7547 genomic profiles.</title>
        <authorList>
            <person name="Matsumoto Y."/>
            <person name="Kinjo T."/>
            <person name="Motooka D."/>
            <person name="Nabeya D."/>
            <person name="Jung N."/>
            <person name="Uechi K."/>
            <person name="Horii T."/>
            <person name="Iida T."/>
            <person name="Fujita J."/>
            <person name="Nakamura S."/>
        </authorList>
    </citation>
    <scope>NUCLEOTIDE SEQUENCE [LARGE SCALE GENOMIC DNA]</scope>
    <source>
        <strain evidence="2 3">JCM 30275</strain>
    </source>
</reference>
<keyword evidence="3" id="KW-1185">Reference proteome</keyword>
<dbReference type="KEGG" id="many:MANY_40830"/>
<gene>
    <name evidence="2" type="ORF">MANY_40830</name>
</gene>
<feature type="signal peptide" evidence="1">
    <location>
        <begin position="1"/>
        <end position="27"/>
    </location>
</feature>
<dbReference type="RefSeq" id="WP_163805853.1">
    <property type="nucleotide sequence ID" value="NZ_AP022620.1"/>
</dbReference>
<proteinExistence type="predicted"/>
<dbReference type="PROSITE" id="PS51257">
    <property type="entry name" value="PROKAR_LIPOPROTEIN"/>
    <property type="match status" value="1"/>
</dbReference>
<evidence type="ECO:0000313" key="3">
    <source>
        <dbReference type="Proteomes" id="UP000467249"/>
    </source>
</evidence>
<dbReference type="AlphaFoldDB" id="A0A6N4W9U5"/>
<feature type="chain" id="PRO_5026703929" evidence="1">
    <location>
        <begin position="28"/>
        <end position="86"/>
    </location>
</feature>
<dbReference type="Proteomes" id="UP000467249">
    <property type="component" value="Chromosome"/>
</dbReference>
<name>A0A6N4W9U5_9MYCO</name>
<dbReference type="EMBL" id="AP022620">
    <property type="protein sequence ID" value="BBZ78746.1"/>
    <property type="molecule type" value="Genomic_DNA"/>
</dbReference>